<gene>
    <name evidence="2" type="ORF">PHMEG_0003882</name>
</gene>
<proteinExistence type="predicted"/>
<keyword evidence="3" id="KW-1185">Reference proteome</keyword>
<dbReference type="EMBL" id="NBNE01000212">
    <property type="protein sequence ID" value="OWZ21546.1"/>
    <property type="molecule type" value="Genomic_DNA"/>
</dbReference>
<protein>
    <submittedName>
        <fullName evidence="2">Uncharacterized protein</fullName>
    </submittedName>
</protein>
<evidence type="ECO:0000313" key="2">
    <source>
        <dbReference type="EMBL" id="OWZ21546.1"/>
    </source>
</evidence>
<evidence type="ECO:0000256" key="1">
    <source>
        <dbReference type="SAM" id="MobiDB-lite"/>
    </source>
</evidence>
<feature type="region of interest" description="Disordered" evidence="1">
    <location>
        <begin position="42"/>
        <end position="61"/>
    </location>
</feature>
<comment type="caution">
    <text evidence="2">The sequence shown here is derived from an EMBL/GenBank/DDBJ whole genome shotgun (WGS) entry which is preliminary data.</text>
</comment>
<dbReference type="Proteomes" id="UP000198211">
    <property type="component" value="Unassembled WGS sequence"/>
</dbReference>
<dbReference type="AlphaFoldDB" id="A0A225WVA4"/>
<organism evidence="2 3">
    <name type="scientific">Phytophthora megakarya</name>
    <dbReference type="NCBI Taxonomy" id="4795"/>
    <lineage>
        <taxon>Eukaryota</taxon>
        <taxon>Sar</taxon>
        <taxon>Stramenopiles</taxon>
        <taxon>Oomycota</taxon>
        <taxon>Peronosporomycetes</taxon>
        <taxon>Peronosporales</taxon>
        <taxon>Peronosporaceae</taxon>
        <taxon>Phytophthora</taxon>
    </lineage>
</organism>
<sequence>MLAAVKAAASDDINPKIAEIQSRVEELVRRYDDDVAAVDRDEFEDDEYDATGGFEPQHDGV</sequence>
<reference evidence="3" key="1">
    <citation type="submission" date="2017-03" db="EMBL/GenBank/DDBJ databases">
        <title>Phytopthora megakarya and P. palmivora, two closely related causual agents of cacao black pod achieved similar genome size and gene model numbers by different mechanisms.</title>
        <authorList>
            <person name="Ali S."/>
            <person name="Shao J."/>
            <person name="Larry D.J."/>
            <person name="Kronmiller B."/>
            <person name="Shen D."/>
            <person name="Strem M.D."/>
            <person name="Melnick R.L."/>
            <person name="Guiltinan M.J."/>
            <person name="Tyler B.M."/>
            <person name="Meinhardt L.W."/>
            <person name="Bailey B.A."/>
        </authorList>
    </citation>
    <scope>NUCLEOTIDE SEQUENCE [LARGE SCALE GENOMIC DNA]</scope>
    <source>
        <strain evidence="3">zdho120</strain>
    </source>
</reference>
<evidence type="ECO:0000313" key="3">
    <source>
        <dbReference type="Proteomes" id="UP000198211"/>
    </source>
</evidence>
<name>A0A225WVA4_9STRA</name>
<accession>A0A225WVA4</accession>